<reference evidence="2 3" key="1">
    <citation type="submission" date="2024-01" db="EMBL/GenBank/DDBJ databases">
        <title>A draft genome for a cacao thread blight-causing isolate of Paramarasmius palmivorus.</title>
        <authorList>
            <person name="Baruah I.K."/>
            <person name="Bukari Y."/>
            <person name="Amoako-Attah I."/>
            <person name="Meinhardt L.W."/>
            <person name="Bailey B.A."/>
            <person name="Cohen S.P."/>
        </authorList>
    </citation>
    <scope>NUCLEOTIDE SEQUENCE [LARGE SCALE GENOMIC DNA]</scope>
    <source>
        <strain evidence="2 3">GH-12</strain>
    </source>
</reference>
<protein>
    <submittedName>
        <fullName evidence="2">Uncharacterized protein</fullName>
    </submittedName>
</protein>
<evidence type="ECO:0000313" key="3">
    <source>
        <dbReference type="Proteomes" id="UP001383192"/>
    </source>
</evidence>
<dbReference type="Proteomes" id="UP001383192">
    <property type="component" value="Unassembled WGS sequence"/>
</dbReference>
<keyword evidence="3" id="KW-1185">Reference proteome</keyword>
<feature type="region of interest" description="Disordered" evidence="1">
    <location>
        <begin position="618"/>
        <end position="681"/>
    </location>
</feature>
<feature type="compositionally biased region" description="Basic residues" evidence="1">
    <location>
        <begin position="661"/>
        <end position="671"/>
    </location>
</feature>
<comment type="caution">
    <text evidence="2">The sequence shown here is derived from an EMBL/GenBank/DDBJ whole genome shotgun (WGS) entry which is preliminary data.</text>
</comment>
<dbReference type="AlphaFoldDB" id="A0AAW0BEN5"/>
<feature type="region of interest" description="Disordered" evidence="1">
    <location>
        <begin position="556"/>
        <end position="586"/>
    </location>
</feature>
<proteinExistence type="predicted"/>
<accession>A0AAW0BEN5</accession>
<gene>
    <name evidence="2" type="ORF">VNI00_016527</name>
</gene>
<name>A0AAW0BEN5_9AGAR</name>
<evidence type="ECO:0000256" key="1">
    <source>
        <dbReference type="SAM" id="MobiDB-lite"/>
    </source>
</evidence>
<evidence type="ECO:0000313" key="2">
    <source>
        <dbReference type="EMBL" id="KAK7024149.1"/>
    </source>
</evidence>
<feature type="compositionally biased region" description="Basic and acidic residues" evidence="1">
    <location>
        <begin position="650"/>
        <end position="660"/>
    </location>
</feature>
<organism evidence="2 3">
    <name type="scientific">Paramarasmius palmivorus</name>
    <dbReference type="NCBI Taxonomy" id="297713"/>
    <lineage>
        <taxon>Eukaryota</taxon>
        <taxon>Fungi</taxon>
        <taxon>Dikarya</taxon>
        <taxon>Basidiomycota</taxon>
        <taxon>Agaricomycotina</taxon>
        <taxon>Agaricomycetes</taxon>
        <taxon>Agaricomycetidae</taxon>
        <taxon>Agaricales</taxon>
        <taxon>Marasmiineae</taxon>
        <taxon>Marasmiaceae</taxon>
        <taxon>Paramarasmius</taxon>
    </lineage>
</organism>
<sequence length="681" mass="79327">MSFNSSKVFVRGHAINNVEGNQVNHSQTITAEVVHINSQREMERTEYDEAYEFEQVKRGQIYALKRLHTGDASEWWGWEWELKDGELGHQQTKYTVAFYEGEDAQFYWERDFEHFSRAGLGKPDAWQLYGLNRSKIPFLIFHDGLNQFVVELVPLAHFYKESLWGDLYVWMLTEQLHCHESRIWLNMEGNLCKGLKGPYIKVDSSTTSFDIIVPPSAQMLQDDIFVNFLQQSFSLQLEQDVLRYASLHLTRTYLDDLFPEPTNYHPSSDHVHSHWTFKSRLESLFRNLPYHLPLNVIDGLRFDTVYSTSRGAVARWPRGKRFWEANYGGLVNKTNMGDGLIRFKLDDPEYVRVSFKYPHDDFKKSWLAQSSRIIDAHGVSGMEEKCFIVNPPHFELFTPQFGHHRYPITLKDLPPIYLFIYPPPSPLSISELKSWEKGHTHTHFWSLDKNGQSEISEEECRRWGIAKLIPWIVWGCLMLFSWSTDVYTPLRKWQVARGFDPTTTDWAQSWGYPEWEIIGGKEEEARFEGVHDGVSYLIKLREQELDDILESSAFIRDPSLHSPESTPRASHLDEQGGLPEQNDSSSVQEYISYASKVREQDAELQLGTSMQIQEIATITKLPPATSTPKPAPEWNPRQKRKSESTAENSQAEHNEYSGERPKKRRKKRTLKKPITMPRRVK</sequence>
<dbReference type="EMBL" id="JAYKXP010000131">
    <property type="protein sequence ID" value="KAK7024149.1"/>
    <property type="molecule type" value="Genomic_DNA"/>
</dbReference>